<protein>
    <submittedName>
        <fullName evidence="2">Uncharacterized protein</fullName>
    </submittedName>
</protein>
<dbReference type="EMBL" id="AANOCR010000019">
    <property type="protein sequence ID" value="EDP7290594.1"/>
    <property type="molecule type" value="Genomic_DNA"/>
</dbReference>
<name>A0A6F9LXS3_CAMJU</name>
<sequence>MKKLISKGKVLTLLLGVGFALNVSSAENSNVLIQGEAAQDGDTKPRTLEGYVH</sequence>
<keyword evidence="1" id="KW-0732">Signal</keyword>
<reference evidence="2" key="1">
    <citation type="submission" date="2019-11" db="EMBL/GenBank/DDBJ databases">
        <authorList>
            <person name="Ashton P.M."/>
            <person name="Dallman T."/>
            <person name="Nair S."/>
            <person name="De Pinna E."/>
            <person name="Peters T."/>
            <person name="Grant K."/>
        </authorList>
    </citation>
    <scope>NUCLEOTIDE SEQUENCE</scope>
    <source>
        <strain evidence="2">89868</strain>
    </source>
</reference>
<feature type="chain" id="PRO_5030151551" evidence="1">
    <location>
        <begin position="26"/>
        <end position="53"/>
    </location>
</feature>
<organism evidence="2">
    <name type="scientific">Campylobacter jejuni</name>
    <dbReference type="NCBI Taxonomy" id="197"/>
    <lineage>
        <taxon>Bacteria</taxon>
        <taxon>Pseudomonadati</taxon>
        <taxon>Campylobacterota</taxon>
        <taxon>Epsilonproteobacteria</taxon>
        <taxon>Campylobacterales</taxon>
        <taxon>Campylobacteraceae</taxon>
        <taxon>Campylobacter</taxon>
    </lineage>
</organism>
<comment type="caution">
    <text evidence="2">The sequence shown here is derived from an EMBL/GenBank/DDBJ whole genome shotgun (WGS) entry which is preliminary data.</text>
</comment>
<dbReference type="RefSeq" id="WP_002857692.1">
    <property type="nucleotide sequence ID" value="NZ_AP028414.1"/>
</dbReference>
<evidence type="ECO:0000313" key="2">
    <source>
        <dbReference type="EMBL" id="EDP7290594.1"/>
    </source>
</evidence>
<evidence type="ECO:0000256" key="1">
    <source>
        <dbReference type="SAM" id="SignalP"/>
    </source>
</evidence>
<dbReference type="AlphaFoldDB" id="A0A6F9LXS3"/>
<feature type="signal peptide" evidence="1">
    <location>
        <begin position="1"/>
        <end position="25"/>
    </location>
</feature>
<proteinExistence type="predicted"/>
<gene>
    <name evidence="2" type="ORF">GLM95_08190</name>
</gene>
<accession>A0A6F9LXS3</accession>